<reference evidence="2 3" key="1">
    <citation type="submission" date="2024-03" db="EMBL/GenBank/DDBJ databases">
        <title>Actinomycetospora sp. OC33-EN06, a novel actinomycete isolated from wild orchid (Aerides multiflora).</title>
        <authorList>
            <person name="Suriyachadkun C."/>
        </authorList>
    </citation>
    <scope>NUCLEOTIDE SEQUENCE [LARGE SCALE GENOMIC DNA]</scope>
    <source>
        <strain evidence="2 3">OC33-EN06</strain>
    </source>
</reference>
<organism evidence="2 3">
    <name type="scientific">Actinomycetospora aeridis</name>
    <dbReference type="NCBI Taxonomy" id="3129231"/>
    <lineage>
        <taxon>Bacteria</taxon>
        <taxon>Bacillati</taxon>
        <taxon>Actinomycetota</taxon>
        <taxon>Actinomycetes</taxon>
        <taxon>Pseudonocardiales</taxon>
        <taxon>Pseudonocardiaceae</taxon>
        <taxon>Actinomycetospora</taxon>
    </lineage>
</organism>
<evidence type="ECO:0000313" key="3">
    <source>
        <dbReference type="Proteomes" id="UP001370100"/>
    </source>
</evidence>
<keyword evidence="1" id="KW-0472">Membrane</keyword>
<evidence type="ECO:0000313" key="2">
    <source>
        <dbReference type="EMBL" id="MEJ2889532.1"/>
    </source>
</evidence>
<keyword evidence="1" id="KW-1133">Transmembrane helix</keyword>
<evidence type="ECO:0000256" key="1">
    <source>
        <dbReference type="SAM" id="Phobius"/>
    </source>
</evidence>
<comment type="caution">
    <text evidence="2">The sequence shown here is derived from an EMBL/GenBank/DDBJ whole genome shotgun (WGS) entry which is preliminary data.</text>
</comment>
<accession>A0ABU8NAU8</accession>
<keyword evidence="3" id="KW-1185">Reference proteome</keyword>
<dbReference type="Proteomes" id="UP001370100">
    <property type="component" value="Unassembled WGS sequence"/>
</dbReference>
<proteinExistence type="predicted"/>
<keyword evidence="1" id="KW-0812">Transmembrane</keyword>
<gene>
    <name evidence="2" type="ORF">WCD41_23935</name>
</gene>
<name>A0ABU8NAU8_9PSEU</name>
<protein>
    <recommendedName>
        <fullName evidence="4">Alkaline shock response membrane anchor protein AmaP</fullName>
    </recommendedName>
</protein>
<dbReference type="EMBL" id="JBBEGL010000007">
    <property type="protein sequence ID" value="MEJ2889532.1"/>
    <property type="molecule type" value="Genomic_DNA"/>
</dbReference>
<feature type="transmembrane region" description="Helical" evidence="1">
    <location>
        <begin position="54"/>
        <end position="76"/>
    </location>
</feature>
<sequence>MARATNPPARLNRALLGVSGLVLLAAAALAAGIAIGRLPLVAGDAPVLGGALPSWWPWAATVGAVVVGLAGLRWLLAQTHRRPVGDTWTVTADGPLPGSTSVAGGVTEAAVRADLTDHAGVADARVRLTDGAPRPTLYVELDLDTEADARGAVEHLSLYALPRLRQALGVPAVPTRLLLRSGRARTPDRVA</sequence>
<dbReference type="RefSeq" id="WP_337717194.1">
    <property type="nucleotide sequence ID" value="NZ_JBBEGL010000007.1"/>
</dbReference>
<evidence type="ECO:0008006" key="4">
    <source>
        <dbReference type="Google" id="ProtNLM"/>
    </source>
</evidence>